<reference evidence="13 14" key="1">
    <citation type="journal article" date="2013" name="PLoS Genet.">
        <title>Distinctive expansion of potential virulence genes in the genome of the oomycete fish pathogen Saprolegnia parasitica.</title>
        <authorList>
            <person name="Jiang R.H."/>
            <person name="de Bruijn I."/>
            <person name="Haas B.J."/>
            <person name="Belmonte R."/>
            <person name="Lobach L."/>
            <person name="Christie J."/>
            <person name="van den Ackerveken G."/>
            <person name="Bottin A."/>
            <person name="Bulone V."/>
            <person name="Diaz-Moreno S.M."/>
            <person name="Dumas B."/>
            <person name="Fan L."/>
            <person name="Gaulin E."/>
            <person name="Govers F."/>
            <person name="Grenville-Briggs L.J."/>
            <person name="Horner N.R."/>
            <person name="Levin J.Z."/>
            <person name="Mammella M."/>
            <person name="Meijer H.J."/>
            <person name="Morris P."/>
            <person name="Nusbaum C."/>
            <person name="Oome S."/>
            <person name="Phillips A.J."/>
            <person name="van Rooyen D."/>
            <person name="Rzeszutek E."/>
            <person name="Saraiva M."/>
            <person name="Secombes C.J."/>
            <person name="Seidl M.F."/>
            <person name="Snel B."/>
            <person name="Stassen J.H."/>
            <person name="Sykes S."/>
            <person name="Tripathy S."/>
            <person name="van den Berg H."/>
            <person name="Vega-Arreguin J.C."/>
            <person name="Wawra S."/>
            <person name="Young S.K."/>
            <person name="Zeng Q."/>
            <person name="Dieguez-Uribeondo J."/>
            <person name="Russ C."/>
            <person name="Tyler B.M."/>
            <person name="van West P."/>
        </authorList>
    </citation>
    <scope>NUCLEOTIDE SEQUENCE [LARGE SCALE GENOMIC DNA]</scope>
    <source>
        <strain evidence="13 14">CBS 223.65</strain>
    </source>
</reference>
<evidence type="ECO:0000256" key="10">
    <source>
        <dbReference type="PROSITE-ProRule" id="PRU00322"/>
    </source>
</evidence>
<proteinExistence type="predicted"/>
<dbReference type="PANTHER" id="PTHR11254:SF440">
    <property type="entry name" value="E3 UBIQUITIN-PROTEIN LIGASE NEDD-4"/>
    <property type="match status" value="1"/>
</dbReference>
<dbReference type="AlphaFoldDB" id="A0A067BV93"/>
<dbReference type="InterPro" id="IPR050409">
    <property type="entry name" value="E3_ubiq-protein_ligase"/>
</dbReference>
<evidence type="ECO:0000256" key="7">
    <source>
        <dbReference type="ARBA" id="ARBA00022786"/>
    </source>
</evidence>
<dbReference type="Gene3D" id="4.10.1060.10">
    <property type="entry name" value="Zinc finger, RanBP2-type"/>
    <property type="match status" value="1"/>
</dbReference>
<dbReference type="Gene3D" id="3.30.2160.10">
    <property type="entry name" value="Hect, E3 ligase catalytic domain"/>
    <property type="match status" value="1"/>
</dbReference>
<sequence>MSSDDSKMTLMRVLQVVLALAFLYAAWRILRHCCCQPSQAALLEEDFLGNFQDGLLRQNLDDPNAARWSCSICAFHNQLRTMHCVLCDAAKDASPTAALSLRQQSAMRRKQWARTLSPTGDLQWPSSDSMHGQFVIAYDPATSTCAWTPLATMSPFLAPAAGETLTTWQWRQLIALQDASFSTKVAAFFTRLSHTSRSTTKLNVYRDLAFESIHLLLQIAPASLCSTTSITMLGESGVDAGGLQREWYSLVLAAVLTPSAGLFCVNHKEDGAYMIDHRTSLEPTNLTRFRAVGRLYARAMLDGQVLPQPLCVPLLKALVGAPLSVADIAYLDPTTSASLHYIATASSVDDLCLDFTVSRGKSDLVPLLPNGQDVPVTLSNRAVYVDCMVRYLLFDRVQQPLAALLHGFNEVMPADLVLPFDYQELGLLVAGSAADLDVDDWKRHTKMALAHAATNSAAWFWELLREMTPTQRRHLLQFTTGSSRVPIQGFQGLTSFDGRLCPFTVEAIPYARGVFPRAHACFNRIDLPLYPKKELMKDGLRVLAQLEHAEFTIV</sequence>
<evidence type="ECO:0000256" key="6">
    <source>
        <dbReference type="ARBA" id="ARBA00022771"/>
    </source>
</evidence>
<comment type="pathway">
    <text evidence="2">Protein modification; protein ubiquitination.</text>
</comment>
<dbReference type="EC" id="2.3.2.26" evidence="3"/>
<dbReference type="OrthoDB" id="8068875at2759"/>
<evidence type="ECO:0000256" key="1">
    <source>
        <dbReference type="ARBA" id="ARBA00000885"/>
    </source>
</evidence>
<dbReference type="Proteomes" id="UP000030745">
    <property type="component" value="Unassembled WGS sequence"/>
</dbReference>
<dbReference type="PROSITE" id="PS50199">
    <property type="entry name" value="ZF_RANBP2_2"/>
    <property type="match status" value="1"/>
</dbReference>
<name>A0A067BV93_SAPPC</name>
<keyword evidence="4" id="KW-0808">Transferase</keyword>
<dbReference type="STRING" id="695850.A0A067BV93"/>
<evidence type="ECO:0000256" key="5">
    <source>
        <dbReference type="ARBA" id="ARBA00022723"/>
    </source>
</evidence>
<dbReference type="GeneID" id="24137942"/>
<comment type="catalytic activity">
    <reaction evidence="1">
        <text>S-ubiquitinyl-[E2 ubiquitin-conjugating enzyme]-L-cysteine + [acceptor protein]-L-lysine = [E2 ubiquitin-conjugating enzyme]-L-cysteine + N(6)-ubiquitinyl-[acceptor protein]-L-lysine.</text>
        <dbReference type="EC" id="2.3.2.26"/>
    </reaction>
</comment>
<dbReference type="GO" id="GO:0006511">
    <property type="term" value="P:ubiquitin-dependent protein catabolic process"/>
    <property type="evidence" value="ECO:0007669"/>
    <property type="project" value="TreeGrafter"/>
</dbReference>
<dbReference type="PROSITE" id="PS01358">
    <property type="entry name" value="ZF_RANBP2_1"/>
    <property type="match status" value="1"/>
</dbReference>
<dbReference type="OMA" id="SCSICAF"/>
<dbReference type="GO" id="GO:0016567">
    <property type="term" value="P:protein ubiquitination"/>
    <property type="evidence" value="ECO:0007669"/>
    <property type="project" value="TreeGrafter"/>
</dbReference>
<dbReference type="InterPro" id="IPR000569">
    <property type="entry name" value="HECT_dom"/>
</dbReference>
<dbReference type="InterPro" id="IPR001876">
    <property type="entry name" value="Znf_RanBP2"/>
</dbReference>
<evidence type="ECO:0000259" key="12">
    <source>
        <dbReference type="PROSITE" id="PS50237"/>
    </source>
</evidence>
<keyword evidence="7 9" id="KW-0833">Ubl conjugation pathway</keyword>
<gene>
    <name evidence="13" type="ORF">SPRG_16305</name>
</gene>
<keyword evidence="14" id="KW-1185">Reference proteome</keyword>
<evidence type="ECO:0000313" key="14">
    <source>
        <dbReference type="Proteomes" id="UP000030745"/>
    </source>
</evidence>
<dbReference type="GO" id="GO:0005737">
    <property type="term" value="C:cytoplasm"/>
    <property type="evidence" value="ECO:0007669"/>
    <property type="project" value="TreeGrafter"/>
</dbReference>
<dbReference type="FunFam" id="3.30.2410.10:FF:000009">
    <property type="entry name" value="Probable E3 ubiquitin-protein ligase HECTD2"/>
    <property type="match status" value="1"/>
</dbReference>
<dbReference type="SUPFAM" id="SSF56204">
    <property type="entry name" value="Hect, E3 ligase catalytic domain"/>
    <property type="match status" value="1"/>
</dbReference>
<dbReference type="KEGG" id="spar:SPRG_16305"/>
<evidence type="ECO:0000256" key="8">
    <source>
        <dbReference type="ARBA" id="ARBA00022833"/>
    </source>
</evidence>
<dbReference type="Pfam" id="PF00632">
    <property type="entry name" value="HECT"/>
    <property type="match status" value="1"/>
</dbReference>
<evidence type="ECO:0000256" key="9">
    <source>
        <dbReference type="PROSITE-ProRule" id="PRU00104"/>
    </source>
</evidence>
<dbReference type="GO" id="GO:0008270">
    <property type="term" value="F:zinc ion binding"/>
    <property type="evidence" value="ECO:0007669"/>
    <property type="project" value="UniProtKB-KW"/>
</dbReference>
<dbReference type="VEuPathDB" id="FungiDB:SPRG_16305"/>
<dbReference type="EMBL" id="KK583481">
    <property type="protein sequence ID" value="KDO18181.1"/>
    <property type="molecule type" value="Genomic_DNA"/>
</dbReference>
<dbReference type="PROSITE" id="PS50237">
    <property type="entry name" value="HECT"/>
    <property type="match status" value="1"/>
</dbReference>
<dbReference type="Gene3D" id="3.90.1750.10">
    <property type="entry name" value="Hect, E3 ligase catalytic domains"/>
    <property type="match status" value="1"/>
</dbReference>
<feature type="domain" description="HECT" evidence="12">
    <location>
        <begin position="220"/>
        <end position="554"/>
    </location>
</feature>
<dbReference type="InterPro" id="IPR035983">
    <property type="entry name" value="Hect_E3_ubiquitin_ligase"/>
</dbReference>
<evidence type="ECO:0000256" key="3">
    <source>
        <dbReference type="ARBA" id="ARBA00012485"/>
    </source>
</evidence>
<keyword evidence="8" id="KW-0862">Zinc</keyword>
<dbReference type="SMART" id="SM00119">
    <property type="entry name" value="HECTc"/>
    <property type="match status" value="1"/>
</dbReference>
<evidence type="ECO:0000313" key="13">
    <source>
        <dbReference type="EMBL" id="KDO18181.1"/>
    </source>
</evidence>
<keyword evidence="5" id="KW-0479">Metal-binding</keyword>
<feature type="active site" description="Glycyl thioester intermediate" evidence="9">
    <location>
        <position position="521"/>
    </location>
</feature>
<protein>
    <recommendedName>
        <fullName evidence="3">HECT-type E3 ubiquitin transferase</fullName>
        <ecNumber evidence="3">2.3.2.26</ecNumber>
    </recommendedName>
</protein>
<dbReference type="Gene3D" id="3.30.2410.10">
    <property type="entry name" value="Hect, E3 ligase catalytic domain"/>
    <property type="match status" value="1"/>
</dbReference>
<accession>A0A067BV93</accession>
<evidence type="ECO:0000259" key="11">
    <source>
        <dbReference type="PROSITE" id="PS50199"/>
    </source>
</evidence>
<feature type="domain" description="RanBP2-type" evidence="11">
    <location>
        <begin position="64"/>
        <end position="93"/>
    </location>
</feature>
<dbReference type="RefSeq" id="XP_012211108.1">
    <property type="nucleotide sequence ID" value="XM_012355718.1"/>
</dbReference>
<evidence type="ECO:0000256" key="4">
    <source>
        <dbReference type="ARBA" id="ARBA00022679"/>
    </source>
</evidence>
<dbReference type="PANTHER" id="PTHR11254">
    <property type="entry name" value="HECT DOMAIN UBIQUITIN-PROTEIN LIGASE"/>
    <property type="match status" value="1"/>
</dbReference>
<keyword evidence="6 10" id="KW-0863">Zinc-finger</keyword>
<evidence type="ECO:0000256" key="2">
    <source>
        <dbReference type="ARBA" id="ARBA00004906"/>
    </source>
</evidence>
<dbReference type="GO" id="GO:0061630">
    <property type="term" value="F:ubiquitin protein ligase activity"/>
    <property type="evidence" value="ECO:0007669"/>
    <property type="project" value="UniProtKB-EC"/>
</dbReference>
<organism evidence="13 14">
    <name type="scientific">Saprolegnia parasitica (strain CBS 223.65)</name>
    <dbReference type="NCBI Taxonomy" id="695850"/>
    <lineage>
        <taxon>Eukaryota</taxon>
        <taxon>Sar</taxon>
        <taxon>Stramenopiles</taxon>
        <taxon>Oomycota</taxon>
        <taxon>Saprolegniomycetes</taxon>
        <taxon>Saprolegniales</taxon>
        <taxon>Saprolegniaceae</taxon>
        <taxon>Saprolegnia</taxon>
    </lineage>
</organism>